<evidence type="ECO:0000256" key="4">
    <source>
        <dbReference type="ARBA" id="ARBA00022741"/>
    </source>
</evidence>
<reference evidence="9 10" key="1">
    <citation type="journal article" date="2012" name="Int. J. Syst. Evol. Microbiol.">
        <title>Vibrio caribbeanicus sp. nov., isolated from the marine sponge Scleritoderma cyanea.</title>
        <authorList>
            <person name="Hoffmann M."/>
            <person name="Monday S.R."/>
            <person name="Allard M.W."/>
            <person name="Strain E.A."/>
            <person name="Whittaker P."/>
            <person name="Naum M."/>
            <person name="McCarthy P.J."/>
            <person name="Lopez J.V."/>
            <person name="Fischer M."/>
            <person name="Brown E.W."/>
        </authorList>
    </citation>
    <scope>NUCLEOTIDE SEQUENCE [LARGE SCALE GENOMIC DNA]</scope>
    <source>
        <strain evidence="9 10">ATCC BAA-2122</strain>
    </source>
</reference>
<feature type="domain" description="7,8-dihydro-6-hydroxymethylpterin-pyrophosphokinase" evidence="8">
    <location>
        <begin position="5"/>
        <end position="129"/>
    </location>
</feature>
<evidence type="ECO:0000313" key="10">
    <source>
        <dbReference type="Proteomes" id="UP000002943"/>
    </source>
</evidence>
<evidence type="ECO:0000313" key="9">
    <source>
        <dbReference type="EMBL" id="EFP95926.1"/>
    </source>
</evidence>
<dbReference type="AlphaFoldDB" id="E3BLZ8"/>
<dbReference type="InterPro" id="IPR035907">
    <property type="entry name" value="Hppk_sf"/>
</dbReference>
<dbReference type="CDD" id="cd00483">
    <property type="entry name" value="HPPK"/>
    <property type="match status" value="1"/>
</dbReference>
<keyword evidence="10" id="KW-1185">Reference proteome</keyword>
<dbReference type="EMBL" id="AEIU01000083">
    <property type="protein sequence ID" value="EFP95926.1"/>
    <property type="molecule type" value="Genomic_DNA"/>
</dbReference>
<keyword evidence="5 9" id="KW-0418">Kinase</keyword>
<dbReference type="SUPFAM" id="SSF55083">
    <property type="entry name" value="6-hydroxymethyl-7,8-dihydropterin pyrophosphokinase, HPPK"/>
    <property type="match status" value="1"/>
</dbReference>
<proteinExistence type="predicted"/>
<dbReference type="GO" id="GO:0005524">
    <property type="term" value="F:ATP binding"/>
    <property type="evidence" value="ECO:0007669"/>
    <property type="project" value="UniProtKB-KW"/>
</dbReference>
<evidence type="ECO:0000256" key="2">
    <source>
        <dbReference type="ARBA" id="ARBA00013253"/>
    </source>
</evidence>
<dbReference type="NCBIfam" id="TIGR01498">
    <property type="entry name" value="folK"/>
    <property type="match status" value="1"/>
</dbReference>
<protein>
    <recommendedName>
        <fullName evidence="2">2-amino-4-hydroxy-6-hydroxymethyldihydropteridine diphosphokinase</fullName>
        <ecNumber evidence="2">2.7.6.3</ecNumber>
    </recommendedName>
</protein>
<evidence type="ECO:0000256" key="5">
    <source>
        <dbReference type="ARBA" id="ARBA00022777"/>
    </source>
</evidence>
<dbReference type="Proteomes" id="UP000002943">
    <property type="component" value="Unassembled WGS sequence"/>
</dbReference>
<comment type="caution">
    <text evidence="9">The sequence shown here is derived from an EMBL/GenBank/DDBJ whole genome shotgun (WGS) entry which is preliminary data.</text>
</comment>
<keyword evidence="4" id="KW-0547">Nucleotide-binding</keyword>
<dbReference type="GO" id="GO:0046656">
    <property type="term" value="P:folic acid biosynthetic process"/>
    <property type="evidence" value="ECO:0007669"/>
    <property type="project" value="UniProtKB-KW"/>
</dbReference>
<sequence>MITTYIGVGSNIERHRHIEEAVRELSKLGGDLRLSTIYECDAVGFESEPFYNLVVEMKTSIDLLSFSERLREIEIRWGRAIDAGKYEPRTLDLDIIFFGREVSESHPELPRSDIYKYAFVLQPLLELCPNYVVPKDGRTVKQIWQQLNLDTLMLPVPSWFYLNF</sequence>
<dbReference type="Pfam" id="PF01288">
    <property type="entry name" value="HPPK"/>
    <property type="match status" value="1"/>
</dbReference>
<gene>
    <name evidence="9" type="ORF">VIBC2010_01583</name>
</gene>
<dbReference type="InterPro" id="IPR000550">
    <property type="entry name" value="Hppk"/>
</dbReference>
<dbReference type="OrthoDB" id="9790168at2"/>
<dbReference type="Gene3D" id="3.30.70.560">
    <property type="entry name" value="7,8-Dihydro-6-hydroxymethylpterin-pyrophosphokinase HPPK"/>
    <property type="match status" value="1"/>
</dbReference>
<dbReference type="EC" id="2.7.6.3" evidence="2"/>
<keyword evidence="3" id="KW-0808">Transferase</keyword>
<evidence type="ECO:0000256" key="1">
    <source>
        <dbReference type="ARBA" id="ARBA00005051"/>
    </source>
</evidence>
<dbReference type="RefSeq" id="WP_009602086.1">
    <property type="nucleotide sequence ID" value="NZ_AEIU01000083.1"/>
</dbReference>
<comment type="pathway">
    <text evidence="1">Cofactor biosynthesis; tetrahydrofolate biosynthesis; 2-amino-4-hydroxy-6-hydroxymethyl-7,8-dihydropteridine diphosphate from 7,8-dihydroneopterin triphosphate: step 4/4.</text>
</comment>
<evidence type="ECO:0000256" key="6">
    <source>
        <dbReference type="ARBA" id="ARBA00022840"/>
    </source>
</evidence>
<evidence type="ECO:0000256" key="7">
    <source>
        <dbReference type="ARBA" id="ARBA00022909"/>
    </source>
</evidence>
<accession>E3BLZ8</accession>
<dbReference type="PANTHER" id="PTHR43071:SF2">
    <property type="entry name" value="2-AMINO-4-HYDROXY-6-HYDROXYMETHYLDIHYDROPTERIDINE PYROPHOSPHOKINASE"/>
    <property type="match status" value="1"/>
</dbReference>
<evidence type="ECO:0000259" key="8">
    <source>
        <dbReference type="Pfam" id="PF01288"/>
    </source>
</evidence>
<evidence type="ECO:0000256" key="3">
    <source>
        <dbReference type="ARBA" id="ARBA00022679"/>
    </source>
</evidence>
<dbReference type="STRING" id="796620.VIBC2010_01583"/>
<dbReference type="GO" id="GO:0016301">
    <property type="term" value="F:kinase activity"/>
    <property type="evidence" value="ECO:0007669"/>
    <property type="project" value="UniProtKB-KW"/>
</dbReference>
<dbReference type="UniPathway" id="UPA00077">
    <property type="reaction ID" value="UER00155"/>
</dbReference>
<dbReference type="PANTHER" id="PTHR43071">
    <property type="entry name" value="2-AMINO-4-HYDROXY-6-HYDROXYMETHYLDIHYDROPTERIDINE PYROPHOSPHOKINASE"/>
    <property type="match status" value="1"/>
</dbReference>
<keyword evidence="7" id="KW-0289">Folate biosynthesis</keyword>
<name>E3BLZ8_9VIBR</name>
<dbReference type="GO" id="GO:0003848">
    <property type="term" value="F:2-amino-4-hydroxy-6-hydroxymethyldihydropteridine diphosphokinase activity"/>
    <property type="evidence" value="ECO:0007669"/>
    <property type="project" value="UniProtKB-EC"/>
</dbReference>
<keyword evidence="6" id="KW-0067">ATP-binding</keyword>
<organism evidence="9 10">
    <name type="scientific">Vibrio caribbeanicus ATCC BAA-2122</name>
    <dbReference type="NCBI Taxonomy" id="796620"/>
    <lineage>
        <taxon>Bacteria</taxon>
        <taxon>Pseudomonadati</taxon>
        <taxon>Pseudomonadota</taxon>
        <taxon>Gammaproteobacteria</taxon>
        <taxon>Vibrionales</taxon>
        <taxon>Vibrionaceae</taxon>
        <taxon>Vibrio</taxon>
    </lineage>
</organism>
<dbReference type="eggNOG" id="COG0801">
    <property type="taxonomic scope" value="Bacteria"/>
</dbReference>
<dbReference type="GO" id="GO:0046654">
    <property type="term" value="P:tetrahydrofolate biosynthetic process"/>
    <property type="evidence" value="ECO:0007669"/>
    <property type="project" value="UniProtKB-UniPathway"/>
</dbReference>